<comment type="caution">
    <text evidence="1">The sequence shown here is derived from an EMBL/GenBank/DDBJ whole genome shotgun (WGS) entry which is preliminary data.</text>
</comment>
<keyword evidence="2" id="KW-1185">Reference proteome</keyword>
<evidence type="ECO:0000313" key="1">
    <source>
        <dbReference type="EMBL" id="KAH3816306.1"/>
    </source>
</evidence>
<dbReference type="AlphaFoldDB" id="A0A9D4JL43"/>
<reference evidence="1" key="2">
    <citation type="submission" date="2020-11" db="EMBL/GenBank/DDBJ databases">
        <authorList>
            <person name="McCartney M.A."/>
            <person name="Auch B."/>
            <person name="Kono T."/>
            <person name="Mallez S."/>
            <person name="Becker A."/>
            <person name="Gohl D.M."/>
            <person name="Silverstein K.A.T."/>
            <person name="Koren S."/>
            <person name="Bechman K.B."/>
            <person name="Herman A."/>
            <person name="Abrahante J.E."/>
            <person name="Garbe J."/>
        </authorList>
    </citation>
    <scope>NUCLEOTIDE SEQUENCE</scope>
    <source>
        <strain evidence="1">Duluth1</strain>
        <tissue evidence="1">Whole animal</tissue>
    </source>
</reference>
<dbReference type="EMBL" id="JAIWYP010000005">
    <property type="protein sequence ID" value="KAH3816306.1"/>
    <property type="molecule type" value="Genomic_DNA"/>
</dbReference>
<proteinExistence type="predicted"/>
<name>A0A9D4JL43_DREPO</name>
<dbReference type="InterPro" id="IPR015943">
    <property type="entry name" value="WD40/YVTN_repeat-like_dom_sf"/>
</dbReference>
<organism evidence="1 2">
    <name type="scientific">Dreissena polymorpha</name>
    <name type="common">Zebra mussel</name>
    <name type="synonym">Mytilus polymorpha</name>
    <dbReference type="NCBI Taxonomy" id="45954"/>
    <lineage>
        <taxon>Eukaryota</taxon>
        <taxon>Metazoa</taxon>
        <taxon>Spiralia</taxon>
        <taxon>Lophotrochozoa</taxon>
        <taxon>Mollusca</taxon>
        <taxon>Bivalvia</taxon>
        <taxon>Autobranchia</taxon>
        <taxon>Heteroconchia</taxon>
        <taxon>Euheterodonta</taxon>
        <taxon>Imparidentia</taxon>
        <taxon>Neoheterodontei</taxon>
        <taxon>Myida</taxon>
        <taxon>Dreissenoidea</taxon>
        <taxon>Dreissenidae</taxon>
        <taxon>Dreissena</taxon>
    </lineage>
</organism>
<protein>
    <submittedName>
        <fullName evidence="1">Uncharacterized protein</fullName>
    </submittedName>
</protein>
<sequence length="490" mass="55202">MVLKVDQEQEEDFKQMSAMVGTLHRMLLLRQNELEEYKKSLLTSKKNICTKIQSLRKEMNERFTVLQTNTMKEIDNLLAALFPNIINAINKCTSAIKDMNHLQEDIKQINVKKETRNVLMYDKCNKAELFLQEISSYTEVAFTFNLDTSLQQTLTAMTRLGVIHCNEQQPQTFADGSTQEKVISHAKPVSIHPSLVSSSLSDQTPAISIPKLVPNSNCNQDIHKGIRTRLTVKLKSDTCSNSISGICVTASGDLLISDCLNKRVKLLDKTNMVVAQYDLPDKLLSMCSIDSSMVAVLMGINEVHIIRVTDGQLVKERTLKLQHSCIGIAHHQGNLYITSGTALYHYRLDGRLLSKMYEDAPNTWTVTSLAVNPDGDNKTLELSQEEIFRTLFKKVKIDAMSEYPNDSFPAFCHGRAAIQAIITRGKDILDMPVFSETENKMMKSECIQIYTTSAFIGEINASNTEQMDPVKQFCLEEKNMSCPIILIVEQ</sequence>
<gene>
    <name evidence="1" type="ORF">DPMN_117819</name>
</gene>
<dbReference type="Gene3D" id="2.130.10.10">
    <property type="entry name" value="YVTN repeat-like/Quinoprotein amine dehydrogenase"/>
    <property type="match status" value="1"/>
</dbReference>
<dbReference type="Proteomes" id="UP000828390">
    <property type="component" value="Unassembled WGS sequence"/>
</dbReference>
<evidence type="ECO:0000313" key="2">
    <source>
        <dbReference type="Proteomes" id="UP000828390"/>
    </source>
</evidence>
<reference evidence="1" key="1">
    <citation type="journal article" date="2019" name="bioRxiv">
        <title>The Genome of the Zebra Mussel, Dreissena polymorpha: A Resource for Invasive Species Research.</title>
        <authorList>
            <person name="McCartney M.A."/>
            <person name="Auch B."/>
            <person name="Kono T."/>
            <person name="Mallez S."/>
            <person name="Zhang Y."/>
            <person name="Obille A."/>
            <person name="Becker A."/>
            <person name="Abrahante J.E."/>
            <person name="Garbe J."/>
            <person name="Badalamenti J.P."/>
            <person name="Herman A."/>
            <person name="Mangelson H."/>
            <person name="Liachko I."/>
            <person name="Sullivan S."/>
            <person name="Sone E.D."/>
            <person name="Koren S."/>
            <person name="Silverstein K.A.T."/>
            <person name="Beckman K.B."/>
            <person name="Gohl D.M."/>
        </authorList>
    </citation>
    <scope>NUCLEOTIDE SEQUENCE</scope>
    <source>
        <strain evidence="1">Duluth1</strain>
        <tissue evidence="1">Whole animal</tissue>
    </source>
</reference>
<dbReference type="OrthoDB" id="6108862at2759"/>
<dbReference type="SUPFAM" id="SSF101898">
    <property type="entry name" value="NHL repeat"/>
    <property type="match status" value="1"/>
</dbReference>
<accession>A0A9D4JL43</accession>